<dbReference type="Gene3D" id="2.40.30.10">
    <property type="entry name" value="Translation factors"/>
    <property type="match status" value="1"/>
</dbReference>
<dbReference type="AlphaFoldDB" id="A0A2M7T6R6"/>
<dbReference type="Gene3D" id="3.40.50.80">
    <property type="entry name" value="Nucleotide-binding domain of ferredoxin-NADP reductase (FNR) module"/>
    <property type="match status" value="1"/>
</dbReference>
<feature type="binding site" evidence="2">
    <location>
        <position position="224"/>
    </location>
    <ligand>
        <name>[2Fe-2S] cluster</name>
        <dbReference type="ChEBI" id="CHEBI:190135"/>
    </ligand>
</feature>
<dbReference type="GO" id="GO:0004324">
    <property type="term" value="F:ferredoxin-NADP+ reductase activity"/>
    <property type="evidence" value="ECO:0007669"/>
    <property type="project" value="UniProtKB-EC"/>
</dbReference>
<dbReference type="RefSeq" id="WP_286677631.1">
    <property type="nucleotide sequence ID" value="NZ_MNXI01000019.1"/>
</dbReference>
<dbReference type="Pfam" id="PF00175">
    <property type="entry name" value="NAD_binding_1"/>
    <property type="match status" value="1"/>
</dbReference>
<dbReference type="InterPro" id="IPR017938">
    <property type="entry name" value="Riboflavin_synthase-like_b-brl"/>
</dbReference>
<evidence type="ECO:0000259" key="3">
    <source>
        <dbReference type="PROSITE" id="PS51384"/>
    </source>
</evidence>
<dbReference type="GO" id="GO:0046872">
    <property type="term" value="F:metal ion binding"/>
    <property type="evidence" value="ECO:0007669"/>
    <property type="project" value="UniProtKB-KW"/>
</dbReference>
<keyword evidence="1" id="KW-0285">Flavoprotein</keyword>
<dbReference type="NCBIfam" id="NF004862">
    <property type="entry name" value="PRK06222.1"/>
    <property type="match status" value="1"/>
</dbReference>
<evidence type="ECO:0000313" key="5">
    <source>
        <dbReference type="Proteomes" id="UP000230956"/>
    </source>
</evidence>
<dbReference type="CDD" id="cd06219">
    <property type="entry name" value="DHOD_e_trans_like1"/>
    <property type="match status" value="1"/>
</dbReference>
<protein>
    <submittedName>
        <fullName evidence="4">Ferredoxin-NADP reductase</fullName>
        <ecNumber evidence="4">1.18.1.2</ecNumber>
    </submittedName>
</protein>
<dbReference type="InterPro" id="IPR039261">
    <property type="entry name" value="FNR_nucleotide-bd"/>
</dbReference>
<dbReference type="InterPro" id="IPR012165">
    <property type="entry name" value="Cyt_c3_hydrogenase_gsu"/>
</dbReference>
<dbReference type="Proteomes" id="UP000230956">
    <property type="component" value="Unassembled WGS sequence"/>
</dbReference>
<dbReference type="PIRSF" id="PIRSF006816">
    <property type="entry name" value="Cyc3_hyd_g"/>
    <property type="match status" value="1"/>
</dbReference>
<dbReference type="InterPro" id="IPR050353">
    <property type="entry name" value="PyrK_electron_transfer"/>
</dbReference>
<dbReference type="InterPro" id="IPR017927">
    <property type="entry name" value="FAD-bd_FR_type"/>
</dbReference>
<name>A0A2M7T6R6_9ACTN</name>
<accession>A0A2M7T6R6</accession>
<dbReference type="PROSITE" id="PS51384">
    <property type="entry name" value="FAD_FR"/>
    <property type="match status" value="1"/>
</dbReference>
<dbReference type="SUPFAM" id="SSF63380">
    <property type="entry name" value="Riboflavin synthase domain-like"/>
    <property type="match status" value="1"/>
</dbReference>
<dbReference type="EC" id="1.18.1.2" evidence="4"/>
<comment type="cofactor">
    <cofactor evidence="2">
        <name>[2Fe-2S] cluster</name>
        <dbReference type="ChEBI" id="CHEBI:190135"/>
    </cofactor>
    <text evidence="2">Binds 1 [2Fe-2S] cluster per subunit.</text>
</comment>
<feature type="binding site" evidence="2">
    <location>
        <position position="221"/>
    </location>
    <ligand>
        <name>[2Fe-2S] cluster</name>
        <dbReference type="ChEBI" id="CHEBI:190135"/>
    </ligand>
</feature>
<dbReference type="PANTHER" id="PTHR43513:SF3">
    <property type="entry name" value="DIHYDROOROTATE DEHYDROGENASE B (NAD(+)), ELECTRON TRANSFER SUBUNIT-RELATED"/>
    <property type="match status" value="1"/>
</dbReference>
<dbReference type="GO" id="GO:0051537">
    <property type="term" value="F:2 iron, 2 sulfur cluster binding"/>
    <property type="evidence" value="ECO:0007669"/>
    <property type="project" value="UniProtKB-KW"/>
</dbReference>
<sequence>MAKVLGKEVLRSDLIALKVEAPEIAKKAKAGQFVVVRADEVGERIPLSLARISPEDGSLGLVVQTIGVTSSKLGAMNVGDDIADIAGPMGHATPIKNYGRVALLGGGFGAAPMYPIGKALKEAGNTVTSIIGARSADLLVYEKELAEFSDQVLVSTDDGSKGFKGLVTDVLKQEIEANGVDWVMAIGPAIMMKFVSLATKPYGIKTFVSLNPIMVDGTGMCGACRVSVGGKTMFGCTDGPDFDGHLVDWDLLMTRQRTYLTEEKVAMEKYSCSCVPSAK</sequence>
<feature type="domain" description="FAD-binding FR-type" evidence="3">
    <location>
        <begin position="1"/>
        <end position="95"/>
    </location>
</feature>
<comment type="caution">
    <text evidence="4">The sequence shown here is derived from an EMBL/GenBank/DDBJ whole genome shotgun (WGS) entry which is preliminary data.</text>
</comment>
<proteinExistence type="predicted"/>
<gene>
    <name evidence="4" type="ORF">COY37_07855</name>
</gene>
<keyword evidence="2" id="KW-0001">2Fe-2S</keyword>
<keyword evidence="1" id="KW-0274">FAD</keyword>
<evidence type="ECO:0000256" key="2">
    <source>
        <dbReference type="PIRSR" id="PIRSR006816-2"/>
    </source>
</evidence>
<feature type="binding site" evidence="1">
    <location>
        <begin position="62"/>
        <end position="64"/>
    </location>
    <ligand>
        <name>FAD</name>
        <dbReference type="ChEBI" id="CHEBI:57692"/>
    </ligand>
</feature>
<dbReference type="GO" id="GO:0006221">
    <property type="term" value="P:pyrimidine nucleotide biosynthetic process"/>
    <property type="evidence" value="ECO:0007669"/>
    <property type="project" value="InterPro"/>
</dbReference>
<dbReference type="InterPro" id="IPR001433">
    <property type="entry name" value="OxRdtase_FAD/NAD-bd"/>
</dbReference>
<dbReference type="SUPFAM" id="SSF52343">
    <property type="entry name" value="Ferredoxin reductase-like, C-terminal NADP-linked domain"/>
    <property type="match status" value="1"/>
</dbReference>
<keyword evidence="2" id="KW-0411">Iron-sulfur</keyword>
<evidence type="ECO:0000256" key="1">
    <source>
        <dbReference type="PIRSR" id="PIRSR006816-1"/>
    </source>
</evidence>
<reference evidence="5" key="1">
    <citation type="submission" date="2017-09" db="EMBL/GenBank/DDBJ databases">
        <title>Depth-based differentiation of microbial function through sediment-hosted aquifers and enrichment of novel symbionts in the deep terrestrial subsurface.</title>
        <authorList>
            <person name="Probst A.J."/>
            <person name="Ladd B."/>
            <person name="Jarett J.K."/>
            <person name="Geller-Mcgrath D.E."/>
            <person name="Sieber C.M.K."/>
            <person name="Emerson J.B."/>
            <person name="Anantharaman K."/>
            <person name="Thomas B.C."/>
            <person name="Malmstrom R."/>
            <person name="Stieglmeier M."/>
            <person name="Klingl A."/>
            <person name="Woyke T."/>
            <person name="Ryan C.M."/>
            <person name="Banfield J.F."/>
        </authorList>
    </citation>
    <scope>NUCLEOTIDE SEQUENCE [LARGE SCALE GENOMIC DNA]</scope>
</reference>
<feature type="binding site" evidence="2">
    <location>
        <position position="236"/>
    </location>
    <ligand>
        <name>[2Fe-2S] cluster</name>
        <dbReference type="ChEBI" id="CHEBI:190135"/>
    </ligand>
</feature>
<comment type="cofactor">
    <cofactor evidence="1">
        <name>FAD</name>
        <dbReference type="ChEBI" id="CHEBI:57692"/>
    </cofactor>
    <text evidence="1">Binds 1 FAD per subunit.</text>
</comment>
<organism evidence="4 5">
    <name type="scientific">Candidatus Aquicultor secundus</name>
    <dbReference type="NCBI Taxonomy" id="1973895"/>
    <lineage>
        <taxon>Bacteria</taxon>
        <taxon>Bacillati</taxon>
        <taxon>Actinomycetota</taxon>
        <taxon>Candidatus Aquicultoria</taxon>
        <taxon>Candidatus Aquicultorales</taxon>
        <taxon>Candidatus Aquicultoraceae</taxon>
        <taxon>Candidatus Aquicultor</taxon>
    </lineage>
</organism>
<evidence type="ECO:0000313" key="4">
    <source>
        <dbReference type="EMBL" id="PIZ36979.1"/>
    </source>
</evidence>
<dbReference type="PANTHER" id="PTHR43513">
    <property type="entry name" value="DIHYDROOROTATE DEHYDROGENASE B (NAD(+)), ELECTRON TRANSFER SUBUNIT"/>
    <property type="match status" value="1"/>
</dbReference>
<keyword evidence="4" id="KW-0560">Oxidoreductase</keyword>
<dbReference type="Pfam" id="PF10418">
    <property type="entry name" value="DHODB_Fe-S_bind"/>
    <property type="match status" value="1"/>
</dbReference>
<keyword evidence="2" id="KW-0408">Iron</keyword>
<keyword evidence="2" id="KW-0479">Metal-binding</keyword>
<dbReference type="InterPro" id="IPR019480">
    <property type="entry name" value="Dihydroorotate_DH_Fe-S-bd"/>
</dbReference>
<dbReference type="GO" id="GO:0050660">
    <property type="term" value="F:flavin adenine dinucleotide binding"/>
    <property type="evidence" value="ECO:0007669"/>
    <property type="project" value="InterPro"/>
</dbReference>
<dbReference type="EMBL" id="PFNG01000183">
    <property type="protein sequence ID" value="PIZ36979.1"/>
    <property type="molecule type" value="Genomic_DNA"/>
</dbReference>